<organism evidence="1 2">
    <name type="scientific">Saguinus oedipus</name>
    <name type="common">Cotton-top tamarin</name>
    <name type="synonym">Oedipomidas oedipus</name>
    <dbReference type="NCBI Taxonomy" id="9490"/>
    <lineage>
        <taxon>Eukaryota</taxon>
        <taxon>Metazoa</taxon>
        <taxon>Chordata</taxon>
        <taxon>Craniata</taxon>
        <taxon>Vertebrata</taxon>
        <taxon>Euteleostomi</taxon>
        <taxon>Mammalia</taxon>
        <taxon>Eutheria</taxon>
        <taxon>Euarchontoglires</taxon>
        <taxon>Primates</taxon>
        <taxon>Haplorrhini</taxon>
        <taxon>Platyrrhini</taxon>
        <taxon>Cebidae</taxon>
        <taxon>Callitrichinae</taxon>
        <taxon>Saguinus</taxon>
    </lineage>
</organism>
<evidence type="ECO:0000313" key="2">
    <source>
        <dbReference type="Proteomes" id="UP001266305"/>
    </source>
</evidence>
<evidence type="ECO:0000313" key="1">
    <source>
        <dbReference type="EMBL" id="KAK2098953.1"/>
    </source>
</evidence>
<gene>
    <name evidence="1" type="ORF">P7K49_024404</name>
</gene>
<dbReference type="Proteomes" id="UP001266305">
    <property type="component" value="Unassembled WGS sequence"/>
</dbReference>
<proteinExistence type="predicted"/>
<keyword evidence="2" id="KW-1185">Reference proteome</keyword>
<accession>A0ABQ9UPF2</accession>
<dbReference type="EMBL" id="JASSZA010000011">
    <property type="protein sequence ID" value="KAK2098953.1"/>
    <property type="molecule type" value="Genomic_DNA"/>
</dbReference>
<comment type="caution">
    <text evidence="1">The sequence shown here is derived from an EMBL/GenBank/DDBJ whole genome shotgun (WGS) entry which is preliminary data.</text>
</comment>
<protein>
    <submittedName>
        <fullName evidence="1">Uncharacterized protein</fullName>
    </submittedName>
</protein>
<name>A0ABQ9UPF2_SAGOE</name>
<sequence>MLSELALGREASRPAFHASSASAFLGLGLGAEGSQRPPAQPPPSALSFDFPLKAIVSVGVRRTVAFPFIPPLDVTLNRVHFLLSDAPSPDTRRQMFAVVSEEPPTAPPPSSPKLNEKGLRLTGPAPKPMGQSLFISAGPAFPSLTPQEVNTVSLTPWSVCAPVLEIEETQAQRTALVPKVADAGHTCNKLDPGPTADGFERQSVSRAISASGVRIDDIMFGAGSDVTEQMGPYRVLN</sequence>
<reference evidence="1 2" key="1">
    <citation type="submission" date="2023-05" db="EMBL/GenBank/DDBJ databases">
        <title>B98-5 Cell Line De Novo Hybrid Assembly: An Optical Mapping Approach.</title>
        <authorList>
            <person name="Kananen K."/>
            <person name="Auerbach J.A."/>
            <person name="Kautto E."/>
            <person name="Blachly J.S."/>
        </authorList>
    </citation>
    <scope>NUCLEOTIDE SEQUENCE [LARGE SCALE GENOMIC DNA]</scope>
    <source>
        <strain evidence="1">B95-8</strain>
        <tissue evidence="1">Cell line</tissue>
    </source>
</reference>